<reference evidence="5" key="1">
    <citation type="journal article" date="2019" name="Gigascience">
        <title>De novo genome assembly of the endangered Acer yangbiense, a plant species with extremely small populations endemic to Yunnan Province, China.</title>
        <authorList>
            <person name="Yang J."/>
            <person name="Wariss H.M."/>
            <person name="Tao L."/>
            <person name="Zhang R."/>
            <person name="Yun Q."/>
            <person name="Hollingsworth P."/>
            <person name="Dao Z."/>
            <person name="Luo G."/>
            <person name="Guo H."/>
            <person name="Ma Y."/>
            <person name="Sun W."/>
        </authorList>
    </citation>
    <scope>NUCLEOTIDE SEQUENCE [LARGE SCALE GENOMIC DNA]</scope>
    <source>
        <strain evidence="5">cv. Malutang</strain>
    </source>
</reference>
<keyword evidence="1" id="KW-0863">Zinc-finger</keyword>
<dbReference type="EMBL" id="VAHF01000007">
    <property type="protein sequence ID" value="TXG57544.1"/>
    <property type="molecule type" value="Genomic_DNA"/>
</dbReference>
<feature type="region of interest" description="Disordered" evidence="2">
    <location>
        <begin position="255"/>
        <end position="275"/>
    </location>
</feature>
<dbReference type="GO" id="GO:0008270">
    <property type="term" value="F:zinc ion binding"/>
    <property type="evidence" value="ECO:0007669"/>
    <property type="project" value="UniProtKB-KW"/>
</dbReference>
<dbReference type="InterPro" id="IPR001878">
    <property type="entry name" value="Znf_CCHC"/>
</dbReference>
<comment type="caution">
    <text evidence="4">The sequence shown here is derived from an EMBL/GenBank/DDBJ whole genome shotgun (WGS) entry which is preliminary data.</text>
</comment>
<dbReference type="InterPro" id="IPR025836">
    <property type="entry name" value="Zn_knuckle_CX2CX4HX4C"/>
</dbReference>
<evidence type="ECO:0000259" key="3">
    <source>
        <dbReference type="PROSITE" id="PS50158"/>
    </source>
</evidence>
<evidence type="ECO:0000256" key="2">
    <source>
        <dbReference type="SAM" id="MobiDB-lite"/>
    </source>
</evidence>
<keyword evidence="1" id="KW-0862">Zinc</keyword>
<dbReference type="Proteomes" id="UP000323000">
    <property type="component" value="Chromosome 7"/>
</dbReference>
<dbReference type="AlphaFoldDB" id="A0A5C7HKY9"/>
<keyword evidence="5" id="KW-1185">Reference proteome</keyword>
<dbReference type="InterPro" id="IPR025558">
    <property type="entry name" value="DUF4283"/>
</dbReference>
<name>A0A5C7HKY9_9ROSI</name>
<dbReference type="PANTHER" id="PTHR31286:SF167">
    <property type="entry name" value="OS09G0268800 PROTEIN"/>
    <property type="match status" value="1"/>
</dbReference>
<sequence>MGLDDITKLCKNIARLETEGPVQRLQEGLKSAGLERLSLSLVGKVITNKLVNSSIFRDVFRKIWWTKGRVEIEAASNNVFTFQFEKAEDRCRILAGGPWTFDGALIVLEKPIGKGDVQDMSFSWAEFWVQIYQVPLLCMTKEIGQFLGSMVGVVKDVDVGLTGECSGDFLRVRVVVDISKPLRRCIRVDVMGDEEETVMLLRSERLPNHCFRCGRLGHPARECMDAPLVDGETGAEVLPFGAWLRTSALEKQWRRRSNFQPNSGSAREWRSTTPVGVRGCKAPPISVSIADQHLIGVNANNGNGSSYEEKRNENIEGRDCGDVSIAYNKRVNGFVFNSKGIDLEKGSGAVDKGHGPGLGDLMNRRPTLKGKEKAELWATDVGNVGLAAQQNETKDDPILTKTLGVVLGRVDCISVTSDTGVRDLVKNNLGKKGKTSFRWKRCAREVVDGHVILKNGNENAVVFGKRGADGDSRCYETDDEVVASTKKNQLWLEDYPPCIARSLFTDCHVGVSGLRG</sequence>
<proteinExistence type="predicted"/>
<accession>A0A5C7HKY9</accession>
<dbReference type="OrthoDB" id="2219495at2759"/>
<dbReference type="GO" id="GO:0003676">
    <property type="term" value="F:nucleic acid binding"/>
    <property type="evidence" value="ECO:0007669"/>
    <property type="project" value="InterPro"/>
</dbReference>
<keyword evidence="1" id="KW-0479">Metal-binding</keyword>
<feature type="domain" description="CCHC-type" evidence="3">
    <location>
        <begin position="210"/>
        <end position="223"/>
    </location>
</feature>
<protein>
    <recommendedName>
        <fullName evidence="3">CCHC-type domain-containing protein</fullName>
    </recommendedName>
</protein>
<dbReference type="Pfam" id="PF14392">
    <property type="entry name" value="zf-CCHC_4"/>
    <property type="match status" value="1"/>
</dbReference>
<gene>
    <name evidence="4" type="ORF">EZV62_015373</name>
</gene>
<evidence type="ECO:0000313" key="4">
    <source>
        <dbReference type="EMBL" id="TXG57544.1"/>
    </source>
</evidence>
<dbReference type="PROSITE" id="PS50158">
    <property type="entry name" value="ZF_CCHC"/>
    <property type="match status" value="1"/>
</dbReference>
<evidence type="ECO:0000256" key="1">
    <source>
        <dbReference type="PROSITE-ProRule" id="PRU00047"/>
    </source>
</evidence>
<dbReference type="InterPro" id="IPR040256">
    <property type="entry name" value="At4g02000-like"/>
</dbReference>
<dbReference type="Pfam" id="PF14111">
    <property type="entry name" value="DUF4283"/>
    <property type="match status" value="1"/>
</dbReference>
<evidence type="ECO:0000313" key="5">
    <source>
        <dbReference type="Proteomes" id="UP000323000"/>
    </source>
</evidence>
<dbReference type="PANTHER" id="PTHR31286">
    <property type="entry name" value="GLYCINE-RICH CELL WALL STRUCTURAL PROTEIN 1.8-LIKE"/>
    <property type="match status" value="1"/>
</dbReference>
<organism evidence="4 5">
    <name type="scientific">Acer yangbiense</name>
    <dbReference type="NCBI Taxonomy" id="1000413"/>
    <lineage>
        <taxon>Eukaryota</taxon>
        <taxon>Viridiplantae</taxon>
        <taxon>Streptophyta</taxon>
        <taxon>Embryophyta</taxon>
        <taxon>Tracheophyta</taxon>
        <taxon>Spermatophyta</taxon>
        <taxon>Magnoliopsida</taxon>
        <taxon>eudicotyledons</taxon>
        <taxon>Gunneridae</taxon>
        <taxon>Pentapetalae</taxon>
        <taxon>rosids</taxon>
        <taxon>malvids</taxon>
        <taxon>Sapindales</taxon>
        <taxon>Sapindaceae</taxon>
        <taxon>Hippocastanoideae</taxon>
        <taxon>Acereae</taxon>
        <taxon>Acer</taxon>
    </lineage>
</organism>